<dbReference type="InterPro" id="IPR036388">
    <property type="entry name" value="WH-like_DNA-bd_sf"/>
</dbReference>
<dbReference type="SUPFAM" id="SSF53335">
    <property type="entry name" value="S-adenosyl-L-methionine-dependent methyltransferases"/>
    <property type="match status" value="1"/>
</dbReference>
<evidence type="ECO:0000313" key="7">
    <source>
        <dbReference type="Proteomes" id="UP001370348"/>
    </source>
</evidence>
<accession>A0ABZ2LMT6</accession>
<feature type="domain" description="O-methyltransferase C-terminal" evidence="4">
    <location>
        <begin position="116"/>
        <end position="323"/>
    </location>
</feature>
<dbReference type="Proteomes" id="UP001370348">
    <property type="component" value="Chromosome"/>
</dbReference>
<dbReference type="Gene3D" id="3.40.50.150">
    <property type="entry name" value="Vaccinia Virus protein VP39"/>
    <property type="match status" value="1"/>
</dbReference>
<dbReference type="PANTHER" id="PTHR43712">
    <property type="entry name" value="PUTATIVE (AFU_ORTHOLOGUE AFUA_4G14580)-RELATED"/>
    <property type="match status" value="1"/>
</dbReference>
<proteinExistence type="predicted"/>
<organism evidence="6 7">
    <name type="scientific">Pendulispora albinea</name>
    <dbReference type="NCBI Taxonomy" id="2741071"/>
    <lineage>
        <taxon>Bacteria</taxon>
        <taxon>Pseudomonadati</taxon>
        <taxon>Myxococcota</taxon>
        <taxon>Myxococcia</taxon>
        <taxon>Myxococcales</taxon>
        <taxon>Sorangiineae</taxon>
        <taxon>Pendulisporaceae</taxon>
        <taxon>Pendulispora</taxon>
    </lineage>
</organism>
<dbReference type="Gene3D" id="1.10.287.1350">
    <property type="match status" value="1"/>
</dbReference>
<evidence type="ECO:0000256" key="2">
    <source>
        <dbReference type="ARBA" id="ARBA00022679"/>
    </source>
</evidence>
<dbReference type="PROSITE" id="PS51683">
    <property type="entry name" value="SAM_OMT_II"/>
    <property type="match status" value="1"/>
</dbReference>
<evidence type="ECO:0000256" key="3">
    <source>
        <dbReference type="ARBA" id="ARBA00022691"/>
    </source>
</evidence>
<evidence type="ECO:0000259" key="5">
    <source>
        <dbReference type="Pfam" id="PF08100"/>
    </source>
</evidence>
<feature type="domain" description="O-methyltransferase dimerisation" evidence="5">
    <location>
        <begin position="20"/>
        <end position="92"/>
    </location>
</feature>
<keyword evidence="7" id="KW-1185">Reference proteome</keyword>
<dbReference type="InterPro" id="IPR001077">
    <property type="entry name" value="COMT_C"/>
</dbReference>
<dbReference type="InterPro" id="IPR012967">
    <property type="entry name" value="COMT_dimerisation"/>
</dbReference>
<protein>
    <submittedName>
        <fullName evidence="6">Acetylserotonin O-methyltransferase</fullName>
    </submittedName>
</protein>
<dbReference type="InterPro" id="IPR029063">
    <property type="entry name" value="SAM-dependent_MTases_sf"/>
</dbReference>
<evidence type="ECO:0000313" key="6">
    <source>
        <dbReference type="EMBL" id="WXB12228.1"/>
    </source>
</evidence>
<dbReference type="EMBL" id="CP089984">
    <property type="protein sequence ID" value="WXB12228.1"/>
    <property type="molecule type" value="Genomic_DNA"/>
</dbReference>
<gene>
    <name evidence="6" type="ORF">LZC94_30790</name>
</gene>
<dbReference type="PIRSF" id="PIRSF005739">
    <property type="entry name" value="O-mtase"/>
    <property type="match status" value="1"/>
</dbReference>
<dbReference type="Pfam" id="PF00891">
    <property type="entry name" value="Methyltransf_2"/>
    <property type="match status" value="1"/>
</dbReference>
<evidence type="ECO:0000256" key="1">
    <source>
        <dbReference type="ARBA" id="ARBA00022603"/>
    </source>
</evidence>
<evidence type="ECO:0000259" key="4">
    <source>
        <dbReference type="Pfam" id="PF00891"/>
    </source>
</evidence>
<keyword evidence="2" id="KW-0808">Transferase</keyword>
<reference evidence="6 7" key="1">
    <citation type="submission" date="2021-12" db="EMBL/GenBank/DDBJ databases">
        <title>Discovery of the Pendulisporaceae a myxobacterial family with distinct sporulation behavior and unique specialized metabolism.</title>
        <authorList>
            <person name="Garcia R."/>
            <person name="Popoff A."/>
            <person name="Bader C.D."/>
            <person name="Loehr J."/>
            <person name="Walesch S."/>
            <person name="Walt C."/>
            <person name="Boldt J."/>
            <person name="Bunk B."/>
            <person name="Haeckl F.J.F.P.J."/>
            <person name="Gunesch A.P."/>
            <person name="Birkelbach J."/>
            <person name="Nuebel U."/>
            <person name="Pietschmann T."/>
            <person name="Bach T."/>
            <person name="Mueller R."/>
        </authorList>
    </citation>
    <scope>NUCLEOTIDE SEQUENCE [LARGE SCALE GENOMIC DNA]</scope>
    <source>
        <strain evidence="6 7">MSr11954</strain>
    </source>
</reference>
<dbReference type="PANTHER" id="PTHR43712:SF2">
    <property type="entry name" value="O-METHYLTRANSFERASE CICE"/>
    <property type="match status" value="1"/>
</dbReference>
<dbReference type="RefSeq" id="WP_394821843.1">
    <property type="nucleotide sequence ID" value="NZ_CP089984.1"/>
</dbReference>
<dbReference type="InterPro" id="IPR036390">
    <property type="entry name" value="WH_DNA-bd_sf"/>
</dbReference>
<keyword evidence="1" id="KW-0489">Methyltransferase</keyword>
<sequence length="342" mass="36913">MNTSDISALSPADTVLQMFGQICSFRAVYVAAELGLADLLAAKPQNVAELAATTGCDAPSLYRVMRALTQIGFFTEDEEGGRFTSTPLGAILQSDVPGSMRGLVRMMGADWHWRSWEGIVASVRSGKPAIDIVLGSSFYEFLSAHPSEAQIFDQAMTSLSSVENAAISRAIELDGAEIVVDVGGGHGNLLIALLESHPGARGILFDRPPAIDGARAAIRESRIGDRCELIGGDFFVSIPSGGDVYLLKFILHNWNDERAAAILRRCREAMTPGGRLLLLEQVVPRGNEPSPTKVLDLQMMVFLEGRERTVEEFRALLSQTGFALERVVSTGTIVHIIEAVAR</sequence>
<dbReference type="SUPFAM" id="SSF46785">
    <property type="entry name" value="Winged helix' DNA-binding domain"/>
    <property type="match status" value="1"/>
</dbReference>
<keyword evidence="3" id="KW-0949">S-adenosyl-L-methionine</keyword>
<name>A0ABZ2LMT6_9BACT</name>
<dbReference type="CDD" id="cd02440">
    <property type="entry name" value="AdoMet_MTases"/>
    <property type="match status" value="1"/>
</dbReference>
<dbReference type="Gene3D" id="1.10.10.10">
    <property type="entry name" value="Winged helix-like DNA-binding domain superfamily/Winged helix DNA-binding domain"/>
    <property type="match status" value="1"/>
</dbReference>
<dbReference type="InterPro" id="IPR016461">
    <property type="entry name" value="COMT-like"/>
</dbReference>
<dbReference type="Pfam" id="PF08100">
    <property type="entry name" value="Dimerisation"/>
    <property type="match status" value="1"/>
</dbReference>